<feature type="region of interest" description="Disordered" evidence="1">
    <location>
        <begin position="1"/>
        <end position="32"/>
    </location>
</feature>
<evidence type="ECO:0000256" key="1">
    <source>
        <dbReference type="SAM" id="MobiDB-lite"/>
    </source>
</evidence>
<dbReference type="EMBL" id="VEVO01000011">
    <property type="protein sequence ID" value="KAF0034708.1"/>
    <property type="molecule type" value="Genomic_DNA"/>
</dbReference>
<evidence type="ECO:0000313" key="2">
    <source>
        <dbReference type="EMBL" id="KAF0034708.1"/>
    </source>
</evidence>
<feature type="compositionally biased region" description="Basic and acidic residues" evidence="1">
    <location>
        <begin position="55"/>
        <end position="71"/>
    </location>
</feature>
<dbReference type="Proteomes" id="UP000438429">
    <property type="component" value="Unassembled WGS sequence"/>
</dbReference>
<feature type="region of interest" description="Disordered" evidence="1">
    <location>
        <begin position="49"/>
        <end position="88"/>
    </location>
</feature>
<name>A0A6A4SRF8_SCOMX</name>
<proteinExistence type="predicted"/>
<comment type="caution">
    <text evidence="2">The sequence shown here is derived from an EMBL/GenBank/DDBJ whole genome shotgun (WGS) entry which is preliminary data.</text>
</comment>
<accession>A0A6A4SRF8</accession>
<dbReference type="AlphaFoldDB" id="A0A6A4SRF8"/>
<feature type="compositionally biased region" description="Basic and acidic residues" evidence="1">
    <location>
        <begin position="79"/>
        <end position="88"/>
    </location>
</feature>
<feature type="compositionally biased region" description="Polar residues" evidence="1">
    <location>
        <begin position="10"/>
        <end position="29"/>
    </location>
</feature>
<sequence length="88" mass="9562">MQEAAAPLSRPQQPETGQRTEETPVNSLTIVPDGRAVKHLPCEVELLGAEQNATDDGHGSDRKNVTTLDRRQKSRLSSRTKDGAKVKG</sequence>
<gene>
    <name evidence="2" type="ORF">F2P81_012466</name>
</gene>
<evidence type="ECO:0000313" key="3">
    <source>
        <dbReference type="Proteomes" id="UP000438429"/>
    </source>
</evidence>
<organism evidence="2 3">
    <name type="scientific">Scophthalmus maximus</name>
    <name type="common">Turbot</name>
    <name type="synonym">Psetta maxima</name>
    <dbReference type="NCBI Taxonomy" id="52904"/>
    <lineage>
        <taxon>Eukaryota</taxon>
        <taxon>Metazoa</taxon>
        <taxon>Chordata</taxon>
        <taxon>Craniata</taxon>
        <taxon>Vertebrata</taxon>
        <taxon>Euteleostomi</taxon>
        <taxon>Actinopterygii</taxon>
        <taxon>Neopterygii</taxon>
        <taxon>Teleostei</taxon>
        <taxon>Neoteleostei</taxon>
        <taxon>Acanthomorphata</taxon>
        <taxon>Carangaria</taxon>
        <taxon>Pleuronectiformes</taxon>
        <taxon>Pleuronectoidei</taxon>
        <taxon>Scophthalmidae</taxon>
        <taxon>Scophthalmus</taxon>
    </lineage>
</organism>
<reference evidence="2 3" key="1">
    <citation type="submission" date="2019-06" db="EMBL/GenBank/DDBJ databases">
        <title>Draft genomes of female and male turbot (Scophthalmus maximus).</title>
        <authorList>
            <person name="Xu H."/>
            <person name="Xu X.-W."/>
            <person name="Shao C."/>
            <person name="Chen S."/>
        </authorList>
    </citation>
    <scope>NUCLEOTIDE SEQUENCE [LARGE SCALE GENOMIC DNA]</scope>
    <source>
        <strain evidence="2">Ysfricsl-2016a</strain>
        <tissue evidence="2">Blood</tissue>
    </source>
</reference>
<protein>
    <submittedName>
        <fullName evidence="2">Uncharacterized protein</fullName>
    </submittedName>
</protein>